<feature type="domain" description="CRAL-TRIO" evidence="1">
    <location>
        <begin position="10"/>
        <end position="161"/>
    </location>
</feature>
<reference evidence="2" key="1">
    <citation type="submission" date="2021-01" db="EMBL/GenBank/DDBJ databases">
        <title>Adiantum capillus-veneris genome.</title>
        <authorList>
            <person name="Fang Y."/>
            <person name="Liao Q."/>
        </authorList>
    </citation>
    <scope>NUCLEOTIDE SEQUENCE</scope>
    <source>
        <strain evidence="2">H3</strain>
        <tissue evidence="2">Leaf</tissue>
    </source>
</reference>
<name>A0A9D4ZDT9_ADICA</name>
<keyword evidence="3" id="KW-1185">Reference proteome</keyword>
<organism evidence="2 3">
    <name type="scientific">Adiantum capillus-veneris</name>
    <name type="common">Maidenhair fern</name>
    <dbReference type="NCBI Taxonomy" id="13818"/>
    <lineage>
        <taxon>Eukaryota</taxon>
        <taxon>Viridiplantae</taxon>
        <taxon>Streptophyta</taxon>
        <taxon>Embryophyta</taxon>
        <taxon>Tracheophyta</taxon>
        <taxon>Polypodiopsida</taxon>
        <taxon>Polypodiidae</taxon>
        <taxon>Polypodiales</taxon>
        <taxon>Pteridineae</taxon>
        <taxon>Pteridaceae</taxon>
        <taxon>Vittarioideae</taxon>
        <taxon>Adiantum</taxon>
    </lineage>
</organism>
<dbReference type="InterPro" id="IPR036865">
    <property type="entry name" value="CRAL-TRIO_dom_sf"/>
</dbReference>
<protein>
    <recommendedName>
        <fullName evidence="1">CRAL-TRIO domain-containing protein</fullName>
    </recommendedName>
</protein>
<dbReference type="PANTHER" id="PTHR48411">
    <property type="entry name" value="OS01G0948300 PROTEIN"/>
    <property type="match status" value="1"/>
</dbReference>
<dbReference type="AlphaFoldDB" id="A0A9D4ZDT9"/>
<accession>A0A9D4ZDT9</accession>
<dbReference type="EMBL" id="JABFUD020000015">
    <property type="protein sequence ID" value="KAI5069760.1"/>
    <property type="molecule type" value="Genomic_DNA"/>
</dbReference>
<gene>
    <name evidence="2" type="ORF">GOP47_0016061</name>
</gene>
<dbReference type="Gene3D" id="3.40.525.10">
    <property type="entry name" value="CRAL-TRIO lipid binding domain"/>
    <property type="match status" value="1"/>
</dbReference>
<dbReference type="Proteomes" id="UP000886520">
    <property type="component" value="Chromosome 15"/>
</dbReference>
<evidence type="ECO:0000313" key="3">
    <source>
        <dbReference type="Proteomes" id="UP000886520"/>
    </source>
</evidence>
<comment type="caution">
    <text evidence="2">The sequence shown here is derived from an EMBL/GenBank/DDBJ whole genome shotgun (WGS) entry which is preliminary data.</text>
</comment>
<dbReference type="InterPro" id="IPR001251">
    <property type="entry name" value="CRAL-TRIO_dom"/>
</dbReference>
<evidence type="ECO:0000259" key="1">
    <source>
        <dbReference type="SMART" id="SM00516"/>
    </source>
</evidence>
<dbReference type="OrthoDB" id="365077at2759"/>
<proteinExistence type="predicted"/>
<sequence length="196" mass="22974">MESTEGSFEDLEELQFFNPQGFDKAGRRILRIVGKHLPAPIVDNVRLKEFIQHKIFKEIPTEQFCVVYFHSKVSRKDNNPGVFNLRWFYETLPTDVRQRLEVVYFVHPGLLARTLLGTLGRFFLSDRLYHKLIYVSRVEFAWDYIKKGHLHVPEFVLEHDKELEHRPLMDYWVDSDPLGAYGVSGGGPRHSVNWAS</sequence>
<evidence type="ECO:0000313" key="2">
    <source>
        <dbReference type="EMBL" id="KAI5069760.1"/>
    </source>
</evidence>
<dbReference type="SMART" id="SM00516">
    <property type="entry name" value="SEC14"/>
    <property type="match status" value="1"/>
</dbReference>
<dbReference type="SUPFAM" id="SSF52087">
    <property type="entry name" value="CRAL/TRIO domain"/>
    <property type="match status" value="1"/>
</dbReference>
<dbReference type="Pfam" id="PF13716">
    <property type="entry name" value="CRAL_TRIO_2"/>
    <property type="match status" value="1"/>
</dbReference>
<dbReference type="PANTHER" id="PTHR48411:SF1">
    <property type="entry name" value="OS01G0948300 PROTEIN"/>
    <property type="match status" value="1"/>
</dbReference>